<reference evidence="2" key="1">
    <citation type="journal article" date="2019" name="Int. J. Syst. Evol. Microbiol.">
        <title>The Global Catalogue of Microorganisms (GCM) 10K type strain sequencing project: providing services to taxonomists for standard genome sequencing and annotation.</title>
        <authorList>
            <consortium name="The Broad Institute Genomics Platform"/>
            <consortium name="The Broad Institute Genome Sequencing Center for Infectious Disease"/>
            <person name="Wu L."/>
            <person name="Ma J."/>
        </authorList>
    </citation>
    <scope>NUCLEOTIDE SEQUENCE [LARGE SCALE GENOMIC DNA]</scope>
    <source>
        <strain evidence="2">JCM 17705</strain>
    </source>
</reference>
<protein>
    <submittedName>
        <fullName evidence="1">Uncharacterized protein</fullName>
    </submittedName>
</protein>
<dbReference type="Proteomes" id="UP001500582">
    <property type="component" value="Unassembled WGS sequence"/>
</dbReference>
<organism evidence="1 2">
    <name type="scientific">Mucilaginibacter gynuensis</name>
    <dbReference type="NCBI Taxonomy" id="1302236"/>
    <lineage>
        <taxon>Bacteria</taxon>
        <taxon>Pseudomonadati</taxon>
        <taxon>Bacteroidota</taxon>
        <taxon>Sphingobacteriia</taxon>
        <taxon>Sphingobacteriales</taxon>
        <taxon>Sphingobacteriaceae</taxon>
        <taxon>Mucilaginibacter</taxon>
    </lineage>
</organism>
<proteinExistence type="predicted"/>
<keyword evidence="2" id="KW-1185">Reference proteome</keyword>
<gene>
    <name evidence="1" type="ORF">GCM10023149_29000</name>
</gene>
<sequence length="103" mass="12049">MRSTTYYLLENAHRDIIVHGQSGLRVNVFNLETEGFEPKRGEIHIFGDDHGEWLAFETDGWTVKDIDLISGAVLWYARLLDYPEMEVRTMDPRPAHRLRIVIH</sequence>
<dbReference type="RefSeq" id="WP_345211824.1">
    <property type="nucleotide sequence ID" value="NZ_BAABFT010000007.1"/>
</dbReference>
<comment type="caution">
    <text evidence="1">The sequence shown here is derived from an EMBL/GenBank/DDBJ whole genome shotgun (WGS) entry which is preliminary data.</text>
</comment>
<evidence type="ECO:0000313" key="1">
    <source>
        <dbReference type="EMBL" id="GAA4326299.1"/>
    </source>
</evidence>
<name>A0ABP8GKZ1_9SPHI</name>
<dbReference type="EMBL" id="BAABFT010000007">
    <property type="protein sequence ID" value="GAA4326299.1"/>
    <property type="molecule type" value="Genomic_DNA"/>
</dbReference>
<accession>A0ABP8GKZ1</accession>
<evidence type="ECO:0000313" key="2">
    <source>
        <dbReference type="Proteomes" id="UP001500582"/>
    </source>
</evidence>